<dbReference type="Proteomes" id="UP000663831">
    <property type="component" value="Unassembled WGS sequence"/>
</dbReference>
<accession>A0A8H3BBD9</accession>
<protein>
    <submittedName>
        <fullName evidence="2">Uncharacterized protein</fullName>
    </submittedName>
</protein>
<organism evidence="2 3">
    <name type="scientific">Rhizoctonia solani</name>
    <dbReference type="NCBI Taxonomy" id="456999"/>
    <lineage>
        <taxon>Eukaryota</taxon>
        <taxon>Fungi</taxon>
        <taxon>Dikarya</taxon>
        <taxon>Basidiomycota</taxon>
        <taxon>Agaricomycotina</taxon>
        <taxon>Agaricomycetes</taxon>
        <taxon>Cantharellales</taxon>
        <taxon>Ceratobasidiaceae</taxon>
        <taxon>Rhizoctonia</taxon>
    </lineage>
</organism>
<feature type="region of interest" description="Disordered" evidence="1">
    <location>
        <begin position="1"/>
        <end position="55"/>
    </location>
</feature>
<name>A0A8H3BBD9_9AGAM</name>
<evidence type="ECO:0000313" key="2">
    <source>
        <dbReference type="EMBL" id="CAE6452943.1"/>
    </source>
</evidence>
<gene>
    <name evidence="2" type="ORF">RDB_LOCUS68768</name>
</gene>
<sequence>MARPHFQTAPDCMGASSTISGGRNKTQRRGQGFPMRRSAAPAREQPTCHSLSASPARRHVTRFQWPYRPFTPLLLPLRSIPLPIA</sequence>
<evidence type="ECO:0000313" key="3">
    <source>
        <dbReference type="Proteomes" id="UP000663831"/>
    </source>
</evidence>
<evidence type="ECO:0000256" key="1">
    <source>
        <dbReference type="SAM" id="MobiDB-lite"/>
    </source>
</evidence>
<feature type="compositionally biased region" description="Polar residues" evidence="1">
    <location>
        <begin position="15"/>
        <end position="24"/>
    </location>
</feature>
<dbReference type="EMBL" id="CAJMWV010002060">
    <property type="protein sequence ID" value="CAE6452943.1"/>
    <property type="molecule type" value="Genomic_DNA"/>
</dbReference>
<comment type="caution">
    <text evidence="2">The sequence shown here is derived from an EMBL/GenBank/DDBJ whole genome shotgun (WGS) entry which is preliminary data.</text>
</comment>
<reference evidence="2" key="1">
    <citation type="submission" date="2021-01" db="EMBL/GenBank/DDBJ databases">
        <authorList>
            <person name="Kaushik A."/>
        </authorList>
    </citation>
    <scope>NUCLEOTIDE SEQUENCE</scope>
    <source>
        <strain evidence="2">AG3-1AP</strain>
    </source>
</reference>
<dbReference type="AlphaFoldDB" id="A0A8H3BBD9"/>
<proteinExistence type="predicted"/>